<dbReference type="CDD" id="cd02998">
    <property type="entry name" value="PDI_a_ERp38"/>
    <property type="match status" value="1"/>
</dbReference>
<comment type="caution">
    <text evidence="11">The sequence shown here is derived from an EMBL/GenBank/DDBJ whole genome shotgun (WGS) entry which is preliminary data.</text>
</comment>
<dbReference type="EMBL" id="AAHK01001336">
    <property type="protein sequence ID" value="EAN85848.1"/>
    <property type="molecule type" value="Genomic_DNA"/>
</dbReference>
<evidence type="ECO:0000313" key="12">
    <source>
        <dbReference type="Proteomes" id="UP000002296"/>
    </source>
</evidence>
<dbReference type="CDD" id="cd00238">
    <property type="entry name" value="ERp29c"/>
    <property type="match status" value="1"/>
</dbReference>
<evidence type="ECO:0000256" key="8">
    <source>
        <dbReference type="ARBA" id="ARBA00023284"/>
    </source>
</evidence>
<dbReference type="PANTHER" id="PTHR45672:SF11">
    <property type="entry name" value="PROTEIN DISULFIDE-ISOMERASE C17H9.14C"/>
    <property type="match status" value="1"/>
</dbReference>
<dbReference type="InterPro" id="IPR011679">
    <property type="entry name" value="ERp29_C"/>
</dbReference>
<keyword evidence="8" id="KW-0676">Redox-active center</keyword>
<dbReference type="InterPro" id="IPR017937">
    <property type="entry name" value="Thioredoxin_CS"/>
</dbReference>
<dbReference type="NCBIfam" id="TIGR01126">
    <property type="entry name" value="pdi_dom"/>
    <property type="match status" value="1"/>
</dbReference>
<gene>
    <name evidence="11" type="ORF">Tc00.1047053509505.10</name>
</gene>
<dbReference type="STRING" id="353153.Q4D004"/>
<dbReference type="PANTHER" id="PTHR45672">
    <property type="entry name" value="PROTEIN DISULFIDE-ISOMERASE C17H9.14C-RELATED"/>
    <property type="match status" value="1"/>
</dbReference>
<keyword evidence="4" id="KW-0732">Signal</keyword>
<dbReference type="InParanoid" id="Q4D004"/>
<proteinExistence type="inferred from homology"/>
<dbReference type="SMR" id="Q4D004"/>
<dbReference type="Pfam" id="PF07749">
    <property type="entry name" value="ERp29"/>
    <property type="match status" value="1"/>
</dbReference>
<dbReference type="Pfam" id="PF00085">
    <property type="entry name" value="Thioredoxin"/>
    <property type="match status" value="1"/>
</dbReference>
<feature type="non-terminal residue" evidence="11">
    <location>
        <position position="1"/>
    </location>
</feature>
<reference evidence="11 12" key="1">
    <citation type="journal article" date="2005" name="Science">
        <title>The genome sequence of Trypanosoma cruzi, etiologic agent of Chagas disease.</title>
        <authorList>
            <person name="El-Sayed N.M."/>
            <person name="Myler P.J."/>
            <person name="Bartholomeu D.C."/>
            <person name="Nilsson D."/>
            <person name="Aggarwal G."/>
            <person name="Tran A.N."/>
            <person name="Ghedin E."/>
            <person name="Worthey E.A."/>
            <person name="Delcher A.L."/>
            <person name="Blandin G."/>
            <person name="Westenberger S.J."/>
            <person name="Caler E."/>
            <person name="Cerqueira G.C."/>
            <person name="Branche C."/>
            <person name="Haas B."/>
            <person name="Anupama A."/>
            <person name="Arner E."/>
            <person name="Aslund L."/>
            <person name="Attipoe P."/>
            <person name="Bontempi E."/>
            <person name="Bringaud F."/>
            <person name="Burton P."/>
            <person name="Cadag E."/>
            <person name="Campbell D.A."/>
            <person name="Carrington M."/>
            <person name="Crabtree J."/>
            <person name="Darban H."/>
            <person name="da Silveira J.F."/>
            <person name="de Jong P."/>
            <person name="Edwards K."/>
            <person name="Englund P.T."/>
            <person name="Fazelina G."/>
            <person name="Feldblyum T."/>
            <person name="Ferella M."/>
            <person name="Frasch A.C."/>
            <person name="Gull K."/>
            <person name="Horn D."/>
            <person name="Hou L."/>
            <person name="Huang Y."/>
            <person name="Kindlund E."/>
            <person name="Klingbeil M."/>
            <person name="Kluge S."/>
            <person name="Koo H."/>
            <person name="Lacerda D."/>
            <person name="Levin M.J."/>
            <person name="Lorenzi H."/>
            <person name="Louie T."/>
            <person name="Machado C.R."/>
            <person name="McCulloch R."/>
            <person name="McKenna A."/>
            <person name="Mizuno Y."/>
            <person name="Mottram J.C."/>
            <person name="Nelson S."/>
            <person name="Ochaya S."/>
            <person name="Osoegawa K."/>
            <person name="Pai G."/>
            <person name="Parsons M."/>
            <person name="Pentony M."/>
            <person name="Pettersson U."/>
            <person name="Pop M."/>
            <person name="Ramirez J.L."/>
            <person name="Rinta J."/>
            <person name="Robertson L."/>
            <person name="Salzberg S.L."/>
            <person name="Sanchez D.O."/>
            <person name="Seyler A."/>
            <person name="Sharma R."/>
            <person name="Shetty J."/>
            <person name="Simpson A.J."/>
            <person name="Sisk E."/>
            <person name="Tammi M.T."/>
            <person name="Tarleton R."/>
            <person name="Teixeira S."/>
            <person name="Van Aken S."/>
            <person name="Vogt C."/>
            <person name="Ward P.N."/>
            <person name="Wickstead B."/>
            <person name="Wortman J."/>
            <person name="White O."/>
            <person name="Fraser C.M."/>
            <person name="Stuart K.D."/>
            <person name="Andersson B."/>
        </authorList>
    </citation>
    <scope>NUCLEOTIDE SEQUENCE [LARGE SCALE GENOMIC DNA]</scope>
    <source>
        <strain evidence="11 12">CL Brener</strain>
    </source>
</reference>
<dbReference type="GO" id="GO:0006457">
    <property type="term" value="P:protein folding"/>
    <property type="evidence" value="ECO:0007669"/>
    <property type="project" value="TreeGrafter"/>
</dbReference>
<dbReference type="FunCoup" id="Q4D004">
    <property type="interactions" value="185"/>
</dbReference>
<dbReference type="AlphaFoldDB" id="Q4D004"/>
<dbReference type="OMA" id="WCRHCKK"/>
<dbReference type="RefSeq" id="XP_807699.1">
    <property type="nucleotide sequence ID" value="XM_802606.1"/>
</dbReference>
<name>Q4D004_TRYCC</name>
<dbReference type="PaxDb" id="353153-Q4D004"/>
<keyword evidence="6" id="KW-1015">Disulfide bond</keyword>
<protein>
    <recommendedName>
        <fullName evidence="3">protein disulfide-isomerase</fullName>
        <ecNumber evidence="3">5.3.4.1</ecNumber>
    </recommendedName>
</protein>
<organism evidence="11 12">
    <name type="scientific">Trypanosoma cruzi (strain CL Brener)</name>
    <dbReference type="NCBI Taxonomy" id="353153"/>
    <lineage>
        <taxon>Eukaryota</taxon>
        <taxon>Discoba</taxon>
        <taxon>Euglenozoa</taxon>
        <taxon>Kinetoplastea</taxon>
        <taxon>Metakinetoplastina</taxon>
        <taxon>Trypanosomatida</taxon>
        <taxon>Trypanosomatidae</taxon>
        <taxon>Trypanosoma</taxon>
        <taxon>Schizotrypanum</taxon>
    </lineage>
</organism>
<dbReference type="SUPFAM" id="SSF47933">
    <property type="entry name" value="ERP29 C domain-like"/>
    <property type="match status" value="1"/>
</dbReference>
<dbReference type="KEGG" id="tcr:509505.10"/>
<evidence type="ECO:0000256" key="5">
    <source>
        <dbReference type="ARBA" id="ARBA00022737"/>
    </source>
</evidence>
<dbReference type="GeneID" id="3537976"/>
<dbReference type="Gene3D" id="3.40.30.10">
    <property type="entry name" value="Glutaredoxin"/>
    <property type="match status" value="1"/>
</dbReference>
<dbReference type="EC" id="5.3.4.1" evidence="3"/>
<dbReference type="FunFam" id="3.40.30.10:FF:000032">
    <property type="entry name" value="Protein disulfide-isomerase A6 homolog"/>
    <property type="match status" value="1"/>
</dbReference>
<dbReference type="PRINTS" id="PR00421">
    <property type="entry name" value="THIOREDOXIN"/>
</dbReference>
<dbReference type="Gene3D" id="1.20.1150.12">
    <property type="entry name" value="Endoplasmic reticulum resident protein 29, C-terminal domain"/>
    <property type="match status" value="1"/>
</dbReference>
<dbReference type="InterPro" id="IPR036249">
    <property type="entry name" value="Thioredoxin-like_sf"/>
</dbReference>
<dbReference type="PROSITE" id="PS51352">
    <property type="entry name" value="THIOREDOXIN_2"/>
    <property type="match status" value="1"/>
</dbReference>
<evidence type="ECO:0000256" key="4">
    <source>
        <dbReference type="ARBA" id="ARBA00022729"/>
    </source>
</evidence>
<evidence type="ECO:0000256" key="9">
    <source>
        <dbReference type="RuleBase" id="RU004208"/>
    </source>
</evidence>
<comment type="similarity">
    <text evidence="2 9">Belongs to the protein disulfide isomerase family.</text>
</comment>
<sequence>LFFPADSQTKQQYSEAREAPAFLSFLNRQVPGLNIGTPHEHTYAVELTKRNFDAVVMDEAKDALVMFYAPWCGHCKKLHPVFELLAKAFKEEADIVIGKLNADDASNGAVRNRYKVDGYPTLAFFQKKSKSEPQYYSGGRSLEELVDYVNERTGKNRLPSGDLSEKVGVNDELSKVLRDMMLKEKSVDEKKQCLEKVKKAAADLTGVEAVQYPRIAEKILQLGAEYVEMELGRIARLKQGDVKGEKRDMLTIRNNILASLKGE</sequence>
<comment type="catalytic activity">
    <reaction evidence="1">
        <text>Catalyzes the rearrangement of -S-S- bonds in proteins.</text>
        <dbReference type="EC" id="5.3.4.1"/>
    </reaction>
</comment>
<dbReference type="GO" id="GO:0005783">
    <property type="term" value="C:endoplasmic reticulum"/>
    <property type="evidence" value="ECO:0007669"/>
    <property type="project" value="InterPro"/>
</dbReference>
<evidence type="ECO:0000256" key="2">
    <source>
        <dbReference type="ARBA" id="ARBA00006347"/>
    </source>
</evidence>
<evidence type="ECO:0000256" key="1">
    <source>
        <dbReference type="ARBA" id="ARBA00001182"/>
    </source>
</evidence>
<accession>Q4D004</accession>
<dbReference type="InterPro" id="IPR005788">
    <property type="entry name" value="PDI_thioredoxin-like_dom"/>
</dbReference>
<dbReference type="GO" id="GO:0003756">
    <property type="term" value="F:protein disulfide isomerase activity"/>
    <property type="evidence" value="ECO:0007669"/>
    <property type="project" value="UniProtKB-EC"/>
</dbReference>
<dbReference type="InterPro" id="IPR013766">
    <property type="entry name" value="Thioredoxin_domain"/>
</dbReference>
<keyword evidence="7 11" id="KW-0413">Isomerase</keyword>
<dbReference type="PROSITE" id="PS00194">
    <property type="entry name" value="THIOREDOXIN_1"/>
    <property type="match status" value="1"/>
</dbReference>
<evidence type="ECO:0000259" key="10">
    <source>
        <dbReference type="PROSITE" id="PS51352"/>
    </source>
</evidence>
<dbReference type="Proteomes" id="UP000002296">
    <property type="component" value="Unassembled WGS sequence"/>
</dbReference>
<evidence type="ECO:0000256" key="3">
    <source>
        <dbReference type="ARBA" id="ARBA00012723"/>
    </source>
</evidence>
<keyword evidence="5" id="KW-0677">Repeat</keyword>
<keyword evidence="12" id="KW-1185">Reference proteome</keyword>
<feature type="domain" description="Thioredoxin" evidence="10">
    <location>
        <begin position="13"/>
        <end position="154"/>
    </location>
</feature>
<dbReference type="SUPFAM" id="SSF52833">
    <property type="entry name" value="Thioredoxin-like"/>
    <property type="match status" value="1"/>
</dbReference>
<dbReference type="eggNOG" id="KOG0191">
    <property type="taxonomic scope" value="Eukaryota"/>
</dbReference>
<evidence type="ECO:0000256" key="6">
    <source>
        <dbReference type="ARBA" id="ARBA00023157"/>
    </source>
</evidence>
<evidence type="ECO:0000256" key="7">
    <source>
        <dbReference type="ARBA" id="ARBA00023235"/>
    </source>
</evidence>
<dbReference type="InterPro" id="IPR051063">
    <property type="entry name" value="PDI"/>
</dbReference>
<dbReference type="InterPro" id="IPR036356">
    <property type="entry name" value="ERp29_C_sf"/>
</dbReference>
<evidence type="ECO:0000313" key="11">
    <source>
        <dbReference type="EMBL" id="EAN85848.1"/>
    </source>
</evidence>